<dbReference type="SUPFAM" id="SSF161098">
    <property type="entry name" value="MetI-like"/>
    <property type="match status" value="1"/>
</dbReference>
<evidence type="ECO:0000256" key="6">
    <source>
        <dbReference type="ARBA" id="ARBA00023136"/>
    </source>
</evidence>
<dbReference type="GO" id="GO:0055085">
    <property type="term" value="P:transmembrane transport"/>
    <property type="evidence" value="ECO:0007669"/>
    <property type="project" value="InterPro"/>
</dbReference>
<sequence length="309" mass="34307">MDHAFSSANHAVVKHTQLQQKLKTHLAAMGFIAPSAIFLGVFVFYPLVKTVYYSMFLTNALGQPVKFIGLSNYGTLLQDKFFMKSLLTTFIFVFMVTLLTTVSALALAMVTSKHLKGTTLFRTFFASTMGVSVSVASVLWLFIFQPTTGVSDMVLNLLHLPPIHWLTDNTWSLFAVILTVVWMNLGFSFLALTGALENVATPLYEVADIEGVTTWHKFYHITLPQISPTLFFVGTVTMINAFQTFGQVDLLTKGGPNNSTNLIVYQIYKDAFVNLNVGKASTESIVLALLIALVTIAQFKLTEKRVMYQ</sequence>
<feature type="transmembrane region" description="Helical" evidence="7">
    <location>
        <begin position="26"/>
        <end position="48"/>
    </location>
</feature>
<organism evidence="9 10">
    <name type="scientific">Leuconostoc citreum</name>
    <dbReference type="NCBI Taxonomy" id="33964"/>
    <lineage>
        <taxon>Bacteria</taxon>
        <taxon>Bacillati</taxon>
        <taxon>Bacillota</taxon>
        <taxon>Bacilli</taxon>
        <taxon>Lactobacillales</taxon>
        <taxon>Lactobacillaceae</taxon>
        <taxon>Leuconostoc</taxon>
    </lineage>
</organism>
<evidence type="ECO:0000256" key="7">
    <source>
        <dbReference type="RuleBase" id="RU363032"/>
    </source>
</evidence>
<evidence type="ECO:0000256" key="3">
    <source>
        <dbReference type="ARBA" id="ARBA00022475"/>
    </source>
</evidence>
<evidence type="ECO:0000256" key="2">
    <source>
        <dbReference type="ARBA" id="ARBA00022448"/>
    </source>
</evidence>
<dbReference type="PROSITE" id="PS50928">
    <property type="entry name" value="ABC_TM1"/>
    <property type="match status" value="1"/>
</dbReference>
<dbReference type="PANTHER" id="PTHR30193:SF37">
    <property type="entry name" value="INNER MEMBRANE ABC TRANSPORTER PERMEASE PROTEIN YCJO"/>
    <property type="match status" value="1"/>
</dbReference>
<keyword evidence="4 7" id="KW-0812">Transmembrane</keyword>
<comment type="subcellular location">
    <subcellularLocation>
        <location evidence="1 7">Cell membrane</location>
        <topology evidence="1 7">Multi-pass membrane protein</topology>
    </subcellularLocation>
</comment>
<protein>
    <submittedName>
        <fullName evidence="9">Glycerol-3-phosphate ABC transporter permease</fullName>
    </submittedName>
</protein>
<dbReference type="PANTHER" id="PTHR30193">
    <property type="entry name" value="ABC TRANSPORTER PERMEASE PROTEIN"/>
    <property type="match status" value="1"/>
</dbReference>
<keyword evidence="5 7" id="KW-1133">Transmembrane helix</keyword>
<dbReference type="RefSeq" id="WP_040177004.1">
    <property type="nucleotide sequence ID" value="NZ_BJJW01000002.1"/>
</dbReference>
<feature type="transmembrane region" description="Helical" evidence="7">
    <location>
        <begin position="284"/>
        <end position="301"/>
    </location>
</feature>
<dbReference type="Pfam" id="PF00528">
    <property type="entry name" value="BPD_transp_1"/>
    <property type="match status" value="1"/>
</dbReference>
<evidence type="ECO:0000259" key="8">
    <source>
        <dbReference type="PROSITE" id="PS50928"/>
    </source>
</evidence>
<proteinExistence type="inferred from homology"/>
<dbReference type="GO" id="GO:0005886">
    <property type="term" value="C:plasma membrane"/>
    <property type="evidence" value="ECO:0007669"/>
    <property type="project" value="UniProtKB-SubCell"/>
</dbReference>
<feature type="domain" description="ABC transmembrane type-1" evidence="8">
    <location>
        <begin position="86"/>
        <end position="298"/>
    </location>
</feature>
<evidence type="ECO:0000256" key="5">
    <source>
        <dbReference type="ARBA" id="ARBA00022989"/>
    </source>
</evidence>
<feature type="transmembrane region" description="Helical" evidence="7">
    <location>
        <begin position="226"/>
        <end position="245"/>
    </location>
</feature>
<feature type="transmembrane region" description="Helical" evidence="7">
    <location>
        <begin position="120"/>
        <end position="143"/>
    </location>
</feature>
<gene>
    <name evidence="9" type="primary">ugpA</name>
    <name evidence="9" type="ORF">LCIT_02570</name>
</gene>
<reference evidence="9 10" key="1">
    <citation type="submission" date="2019-04" db="EMBL/GenBank/DDBJ databases">
        <title>A pseudo-fructophilic Leuconostoc citreum strain F192-5 isolated from peel of satsuma mandarin: the first report for isolation and characterization of strain-dependent fructophilic-like characteristics.</title>
        <authorList>
            <person name="Maeno S."/>
            <person name="Tanizawa Y."/>
            <person name="Kajikawa A."/>
            <person name="Kanesaki Y."/>
            <person name="Kubota E."/>
            <person name="Arita M."/>
            <person name="Leon D."/>
            <person name="Endo A."/>
        </authorList>
    </citation>
    <scope>NUCLEOTIDE SEQUENCE [LARGE SCALE GENOMIC DNA]</scope>
    <source>
        <strain evidence="9 10">F192-5</strain>
    </source>
</reference>
<keyword evidence="6 7" id="KW-0472">Membrane</keyword>
<evidence type="ECO:0000313" key="9">
    <source>
        <dbReference type="EMBL" id="GDZ83015.1"/>
    </source>
</evidence>
<dbReference type="Gene3D" id="1.10.3720.10">
    <property type="entry name" value="MetI-like"/>
    <property type="match status" value="1"/>
</dbReference>
<dbReference type="AlphaFoldDB" id="A0A5A5TZF4"/>
<dbReference type="InterPro" id="IPR051393">
    <property type="entry name" value="ABC_transporter_permease"/>
</dbReference>
<accession>A0A5A5TZF4</accession>
<keyword evidence="2 7" id="KW-0813">Transport</keyword>
<dbReference type="InterPro" id="IPR000515">
    <property type="entry name" value="MetI-like"/>
</dbReference>
<comment type="caution">
    <text evidence="9">The sequence shown here is derived from an EMBL/GenBank/DDBJ whole genome shotgun (WGS) entry which is preliminary data.</text>
</comment>
<dbReference type="Proteomes" id="UP000323274">
    <property type="component" value="Unassembled WGS sequence"/>
</dbReference>
<feature type="transmembrane region" description="Helical" evidence="7">
    <location>
        <begin position="171"/>
        <end position="192"/>
    </location>
</feature>
<name>A0A5A5TZF4_LEUCI</name>
<evidence type="ECO:0000256" key="4">
    <source>
        <dbReference type="ARBA" id="ARBA00022692"/>
    </source>
</evidence>
<dbReference type="CDD" id="cd06261">
    <property type="entry name" value="TM_PBP2"/>
    <property type="match status" value="1"/>
</dbReference>
<keyword evidence="3" id="KW-1003">Cell membrane</keyword>
<evidence type="ECO:0000313" key="10">
    <source>
        <dbReference type="Proteomes" id="UP000323274"/>
    </source>
</evidence>
<evidence type="ECO:0000256" key="1">
    <source>
        <dbReference type="ARBA" id="ARBA00004651"/>
    </source>
</evidence>
<dbReference type="InterPro" id="IPR035906">
    <property type="entry name" value="MetI-like_sf"/>
</dbReference>
<dbReference type="EMBL" id="BJJW01000002">
    <property type="protein sequence ID" value="GDZ83015.1"/>
    <property type="molecule type" value="Genomic_DNA"/>
</dbReference>
<comment type="similarity">
    <text evidence="7">Belongs to the binding-protein-dependent transport system permease family.</text>
</comment>
<feature type="transmembrane region" description="Helical" evidence="7">
    <location>
        <begin position="86"/>
        <end position="108"/>
    </location>
</feature>